<evidence type="ECO:0000256" key="2">
    <source>
        <dbReference type="ARBA" id="ARBA00022475"/>
    </source>
</evidence>
<feature type="transmembrane region" description="Helical" evidence="6">
    <location>
        <begin position="82"/>
        <end position="106"/>
    </location>
</feature>
<comment type="caution">
    <text evidence="7">The sequence shown here is derived from an EMBL/GenBank/DDBJ whole genome shotgun (WGS) entry which is preliminary data.</text>
</comment>
<evidence type="ECO:0000256" key="5">
    <source>
        <dbReference type="ARBA" id="ARBA00023136"/>
    </source>
</evidence>
<keyword evidence="3 6" id="KW-0812">Transmembrane</keyword>
<dbReference type="InterPro" id="IPR017039">
    <property type="entry name" value="Virul_fac_BrkB"/>
</dbReference>
<dbReference type="RefSeq" id="WP_313273975.1">
    <property type="nucleotide sequence ID" value="NZ_JASXSX010000002.1"/>
</dbReference>
<dbReference type="EMBL" id="JASXSX010000002">
    <property type="protein sequence ID" value="MDT3767856.1"/>
    <property type="molecule type" value="Genomic_DNA"/>
</dbReference>
<feature type="transmembrane region" description="Helical" evidence="6">
    <location>
        <begin position="240"/>
        <end position="262"/>
    </location>
</feature>
<name>A0ABU3ID12_9ACTO</name>
<organism evidence="7 8">
    <name type="scientific">Gleimia hominis</name>
    <dbReference type="NCBI Taxonomy" id="595468"/>
    <lineage>
        <taxon>Bacteria</taxon>
        <taxon>Bacillati</taxon>
        <taxon>Actinomycetota</taxon>
        <taxon>Actinomycetes</taxon>
        <taxon>Actinomycetales</taxon>
        <taxon>Actinomycetaceae</taxon>
        <taxon>Gleimia</taxon>
    </lineage>
</organism>
<feature type="transmembrane region" description="Helical" evidence="6">
    <location>
        <begin position="200"/>
        <end position="220"/>
    </location>
</feature>
<feature type="transmembrane region" description="Helical" evidence="6">
    <location>
        <begin position="274"/>
        <end position="292"/>
    </location>
</feature>
<keyword evidence="2" id="KW-1003">Cell membrane</keyword>
<sequence>MPKSSQTPLVAHSKPANEIDVEPVHHLYAPRQAEHHHVEGPSLSAAWAAKTWGEKAKLALSWWKHTRVARGLDRYSVKRGNLLAGGISYVAIFSITAALTVGWTIFMAVLGSNAELRNAVLDAIDSSMPGLIQTSGHPEGLVNPDSLVADSPFTLTGFIALVLFLFSASRVMDALKKSLWSMFGIVKIPENAVWIKARDLFGFVLIAGGVLLTAVLGIVSSTLGSQVLEWLGISGTLGQVLLRILSILVGLLVDTLVIAGLIRLIAGMRAPAKDLWIGALIAGVGSSVVRFLGTSALGSADSALTGASVAIVTVLLWVNLLARIVLMSAAWMANPPIAPTPESVQHMHGYESPNYVTDSDRRTLQWPHHTMTGDLEPDPLMDPNTTEIVLDSATWHSPQARRLRQRIDVHTGKADRYRRQLWTLGKIQHRNKK</sequence>
<evidence type="ECO:0000313" key="8">
    <source>
        <dbReference type="Proteomes" id="UP001247542"/>
    </source>
</evidence>
<gene>
    <name evidence="7" type="ORF">QS713_07260</name>
</gene>
<dbReference type="PANTHER" id="PTHR30213">
    <property type="entry name" value="INNER MEMBRANE PROTEIN YHJD"/>
    <property type="match status" value="1"/>
</dbReference>
<dbReference type="PANTHER" id="PTHR30213:SF1">
    <property type="entry name" value="INNER MEMBRANE PROTEIN YHJD"/>
    <property type="match status" value="1"/>
</dbReference>
<proteinExistence type="predicted"/>
<protein>
    <submittedName>
        <fullName evidence="7">YihY/virulence factor BrkB family protein</fullName>
    </submittedName>
</protein>
<feature type="transmembrane region" description="Helical" evidence="6">
    <location>
        <begin position="304"/>
        <end position="326"/>
    </location>
</feature>
<evidence type="ECO:0000313" key="7">
    <source>
        <dbReference type="EMBL" id="MDT3767856.1"/>
    </source>
</evidence>
<evidence type="ECO:0000256" key="6">
    <source>
        <dbReference type="SAM" id="Phobius"/>
    </source>
</evidence>
<evidence type="ECO:0000256" key="3">
    <source>
        <dbReference type="ARBA" id="ARBA00022692"/>
    </source>
</evidence>
<dbReference type="Pfam" id="PF03631">
    <property type="entry name" value="Virul_fac_BrkB"/>
    <property type="match status" value="1"/>
</dbReference>
<keyword evidence="4 6" id="KW-1133">Transmembrane helix</keyword>
<evidence type="ECO:0000256" key="1">
    <source>
        <dbReference type="ARBA" id="ARBA00004651"/>
    </source>
</evidence>
<evidence type="ECO:0000256" key="4">
    <source>
        <dbReference type="ARBA" id="ARBA00022989"/>
    </source>
</evidence>
<keyword evidence="8" id="KW-1185">Reference proteome</keyword>
<accession>A0ABU3ID12</accession>
<comment type="subcellular location">
    <subcellularLocation>
        <location evidence="1">Cell membrane</location>
        <topology evidence="1">Multi-pass membrane protein</topology>
    </subcellularLocation>
</comment>
<dbReference type="Proteomes" id="UP001247542">
    <property type="component" value="Unassembled WGS sequence"/>
</dbReference>
<feature type="transmembrane region" description="Helical" evidence="6">
    <location>
        <begin position="153"/>
        <end position="172"/>
    </location>
</feature>
<keyword evidence="5 6" id="KW-0472">Membrane</keyword>
<reference evidence="7 8" key="1">
    <citation type="submission" date="2023-06" db="EMBL/GenBank/DDBJ databases">
        <title>Draft genome sequence of Gleimia hominis type strain CCUG 57540T.</title>
        <authorList>
            <person name="Salva-Serra F."/>
            <person name="Cardew S."/>
            <person name="Jensie Markopoulos S."/>
            <person name="Ohlen M."/>
            <person name="Inganas E."/>
            <person name="Svensson-Stadler L."/>
            <person name="Moore E.R.B."/>
        </authorList>
    </citation>
    <scope>NUCLEOTIDE SEQUENCE [LARGE SCALE GENOMIC DNA]</scope>
    <source>
        <strain evidence="7 8">CCUG 57540</strain>
    </source>
</reference>